<dbReference type="STRING" id="634994.GCWU000323_01383"/>
<accession>C9MXW1</accession>
<dbReference type="EMBL" id="ACVB02000010">
    <property type="protein sequence ID" value="EEX74341.1"/>
    <property type="molecule type" value="Genomic_DNA"/>
</dbReference>
<organism evidence="4 5">
    <name type="scientific">Leptotrichia hofstadii F0254</name>
    <dbReference type="NCBI Taxonomy" id="634994"/>
    <lineage>
        <taxon>Bacteria</taxon>
        <taxon>Fusobacteriati</taxon>
        <taxon>Fusobacteriota</taxon>
        <taxon>Fusobacteriia</taxon>
        <taxon>Fusobacteriales</taxon>
        <taxon>Leptotrichiaceae</taxon>
        <taxon>Leptotrichia</taxon>
    </lineage>
</organism>
<evidence type="ECO:0000313" key="5">
    <source>
        <dbReference type="Proteomes" id="UP000006233"/>
    </source>
</evidence>
<keyword evidence="3" id="KW-0680">Restriction system</keyword>
<keyword evidence="2" id="KW-0808">Transferase</keyword>
<dbReference type="InterPro" id="IPR001525">
    <property type="entry name" value="C5_MeTfrase"/>
</dbReference>
<dbReference type="GO" id="GO:0009307">
    <property type="term" value="P:DNA restriction-modification system"/>
    <property type="evidence" value="ECO:0007669"/>
    <property type="project" value="UniProtKB-KW"/>
</dbReference>
<dbReference type="Pfam" id="PF00145">
    <property type="entry name" value="DNA_methylase"/>
    <property type="match status" value="1"/>
</dbReference>
<dbReference type="AlphaFoldDB" id="C9MXW1"/>
<sequence length="41" mass="4600">MKVAGFFSGVGGIELGFEQVGFNVIYSNEIDKKCRKNLFKE</sequence>
<dbReference type="InterPro" id="IPR029063">
    <property type="entry name" value="SAM-dependent_MTases_sf"/>
</dbReference>
<comment type="caution">
    <text evidence="4">The sequence shown here is derived from an EMBL/GenBank/DDBJ whole genome shotgun (WGS) entry which is preliminary data.</text>
</comment>
<dbReference type="Gene3D" id="3.40.50.150">
    <property type="entry name" value="Vaccinia Virus protein VP39"/>
    <property type="match status" value="1"/>
</dbReference>
<proteinExistence type="predicted"/>
<evidence type="ECO:0000313" key="4">
    <source>
        <dbReference type="EMBL" id="EEX74341.1"/>
    </source>
</evidence>
<dbReference type="Proteomes" id="UP000006233">
    <property type="component" value="Unassembled WGS sequence"/>
</dbReference>
<dbReference type="GO" id="GO:0008168">
    <property type="term" value="F:methyltransferase activity"/>
    <property type="evidence" value="ECO:0007669"/>
    <property type="project" value="UniProtKB-KW"/>
</dbReference>
<evidence type="ECO:0000256" key="1">
    <source>
        <dbReference type="ARBA" id="ARBA00022603"/>
    </source>
</evidence>
<dbReference type="SUPFAM" id="SSF53335">
    <property type="entry name" value="S-adenosyl-L-methionine-dependent methyltransferases"/>
    <property type="match status" value="1"/>
</dbReference>
<protein>
    <submittedName>
        <fullName evidence="4">Uncharacterized protein</fullName>
    </submittedName>
</protein>
<evidence type="ECO:0000256" key="3">
    <source>
        <dbReference type="ARBA" id="ARBA00022747"/>
    </source>
</evidence>
<reference evidence="4 5" key="1">
    <citation type="submission" date="2009-09" db="EMBL/GenBank/DDBJ databases">
        <authorList>
            <person name="Weinstock G."/>
            <person name="Sodergren E."/>
            <person name="Clifton S."/>
            <person name="Fulton L."/>
            <person name="Fulton B."/>
            <person name="Courtney L."/>
            <person name="Fronick C."/>
            <person name="Harrison M."/>
            <person name="Strong C."/>
            <person name="Farmer C."/>
            <person name="Delahaunty K."/>
            <person name="Markovic C."/>
            <person name="Hall O."/>
            <person name="Minx P."/>
            <person name="Tomlinson C."/>
            <person name="Mitreva M."/>
            <person name="Nelson J."/>
            <person name="Hou S."/>
            <person name="Wollam A."/>
            <person name="Pepin K.H."/>
            <person name="Johnson M."/>
            <person name="Bhonagiri V."/>
            <person name="Nash W.E."/>
            <person name="Warren W."/>
            <person name="Chinwalla A."/>
            <person name="Mardis E.R."/>
            <person name="Wilson R.K."/>
        </authorList>
    </citation>
    <scope>NUCLEOTIDE SEQUENCE [LARGE SCALE GENOMIC DNA]</scope>
    <source>
        <strain evidence="4 5">F0254</strain>
    </source>
</reference>
<evidence type="ECO:0000256" key="2">
    <source>
        <dbReference type="ARBA" id="ARBA00022679"/>
    </source>
</evidence>
<name>C9MXW1_9FUSO</name>
<keyword evidence="1" id="KW-0489">Methyltransferase</keyword>
<dbReference type="GO" id="GO:0032259">
    <property type="term" value="P:methylation"/>
    <property type="evidence" value="ECO:0007669"/>
    <property type="project" value="UniProtKB-KW"/>
</dbReference>
<dbReference type="RefSeq" id="WP_006804719.1">
    <property type="nucleotide sequence ID" value="NZ_GG700632.1"/>
</dbReference>
<gene>
    <name evidence="4" type="ORF">GCWU000323_01383</name>
</gene>
<dbReference type="HOGENOM" id="CLU_3272212_0_0_0"/>